<keyword evidence="3" id="KW-1185">Reference proteome</keyword>
<feature type="compositionally biased region" description="Polar residues" evidence="1">
    <location>
        <begin position="22"/>
        <end position="32"/>
    </location>
</feature>
<evidence type="ECO:0000313" key="2">
    <source>
        <dbReference type="EMBL" id="KAF6025813.1"/>
    </source>
</evidence>
<dbReference type="AlphaFoldDB" id="A0A7J7JJ19"/>
<evidence type="ECO:0000256" key="1">
    <source>
        <dbReference type="SAM" id="MobiDB-lite"/>
    </source>
</evidence>
<dbReference type="Proteomes" id="UP000593567">
    <property type="component" value="Unassembled WGS sequence"/>
</dbReference>
<feature type="region of interest" description="Disordered" evidence="1">
    <location>
        <begin position="1"/>
        <end position="32"/>
    </location>
</feature>
<name>A0A7J7JJ19_BUGNE</name>
<gene>
    <name evidence="2" type="ORF">EB796_015877</name>
</gene>
<sequence length="96" mass="10581">MASPRHQDVVTSHIGGGDAGSPASSLQVSTVPNMNGADLSPITKSHWYSNYFGRLDERSNFWKKKRTYLPHQRKNSMHGVSTKQKAVMAANPVLKS</sequence>
<accession>A0A7J7JJ19</accession>
<reference evidence="2" key="1">
    <citation type="submission" date="2020-06" db="EMBL/GenBank/DDBJ databases">
        <title>Draft genome of Bugula neritina, a colonial animal packing powerful symbionts and potential medicines.</title>
        <authorList>
            <person name="Rayko M."/>
        </authorList>
    </citation>
    <scope>NUCLEOTIDE SEQUENCE [LARGE SCALE GENOMIC DNA]</scope>
    <source>
        <strain evidence="2">Kwan_BN1</strain>
    </source>
</reference>
<proteinExistence type="predicted"/>
<comment type="caution">
    <text evidence="2">The sequence shown here is derived from an EMBL/GenBank/DDBJ whole genome shotgun (WGS) entry which is preliminary data.</text>
</comment>
<dbReference type="EMBL" id="VXIV02002432">
    <property type="protein sequence ID" value="KAF6025813.1"/>
    <property type="molecule type" value="Genomic_DNA"/>
</dbReference>
<feature type="region of interest" description="Disordered" evidence="1">
    <location>
        <begin position="72"/>
        <end position="96"/>
    </location>
</feature>
<organism evidence="2 3">
    <name type="scientific">Bugula neritina</name>
    <name type="common">Brown bryozoan</name>
    <name type="synonym">Sertularia neritina</name>
    <dbReference type="NCBI Taxonomy" id="10212"/>
    <lineage>
        <taxon>Eukaryota</taxon>
        <taxon>Metazoa</taxon>
        <taxon>Spiralia</taxon>
        <taxon>Lophotrochozoa</taxon>
        <taxon>Bryozoa</taxon>
        <taxon>Gymnolaemata</taxon>
        <taxon>Cheilostomatida</taxon>
        <taxon>Flustrina</taxon>
        <taxon>Buguloidea</taxon>
        <taxon>Bugulidae</taxon>
        <taxon>Bugula</taxon>
    </lineage>
</organism>
<protein>
    <submittedName>
        <fullName evidence="2">Uncharacterized protein</fullName>
    </submittedName>
</protein>
<evidence type="ECO:0000313" key="3">
    <source>
        <dbReference type="Proteomes" id="UP000593567"/>
    </source>
</evidence>